<feature type="domain" description="HEPN" evidence="1">
    <location>
        <begin position="15"/>
        <end position="136"/>
    </location>
</feature>
<gene>
    <name evidence="2" type="ordered locus">RC1_2300</name>
</gene>
<dbReference type="SUPFAM" id="SSF81593">
    <property type="entry name" value="Nucleotidyltransferase substrate binding subunit/domain"/>
    <property type="match status" value="1"/>
</dbReference>
<dbReference type="HOGENOM" id="CLU_123170_0_1_5"/>
<dbReference type="eggNOG" id="COG2250">
    <property type="taxonomic scope" value="Bacteria"/>
</dbReference>
<sequence length="148" mass="15678">MSGDAVAGDVVRLWLRTVRSDLKSVRNNIDGPEPSPESAAYHCQQAAEKLVKTVLVHQGIDPPRTHSIAALLALLPEGDGLAALLRPFIRFTAFASAFRYPTAFLDEPEGIPTLDELRGWLGELIAAEAVVRAALLGAPEGGQGRAGG</sequence>
<reference evidence="2 3" key="1">
    <citation type="journal article" date="2010" name="BMC Genomics">
        <title>Metabolic flexibility revealed in the genome of the cyst-forming alpha-1 proteobacterium Rhodospirillum centenum.</title>
        <authorList>
            <person name="Lu Y.K."/>
            <person name="Marden J."/>
            <person name="Han M."/>
            <person name="Swingley W.D."/>
            <person name="Mastrian S.D."/>
            <person name="Chowdhury S.R."/>
            <person name="Hao J."/>
            <person name="Helmy T."/>
            <person name="Kim S."/>
            <person name="Kurdoglu A.A."/>
            <person name="Matthies H.J."/>
            <person name="Rollo D."/>
            <person name="Stothard P."/>
            <person name="Blankenship R.E."/>
            <person name="Bauer C.E."/>
            <person name="Touchman J.W."/>
        </authorList>
    </citation>
    <scope>NUCLEOTIDE SEQUENCE [LARGE SCALE GENOMIC DNA]</scope>
    <source>
        <strain evidence="3">ATCC 51521 / SW</strain>
    </source>
</reference>
<evidence type="ECO:0000313" key="3">
    <source>
        <dbReference type="Proteomes" id="UP000001591"/>
    </source>
</evidence>
<dbReference type="Proteomes" id="UP000001591">
    <property type="component" value="Chromosome"/>
</dbReference>
<proteinExistence type="predicted"/>
<dbReference type="SMART" id="SM00748">
    <property type="entry name" value="HEPN"/>
    <property type="match status" value="1"/>
</dbReference>
<organism evidence="2 3">
    <name type="scientific">Rhodospirillum centenum (strain ATCC 51521 / SW)</name>
    <dbReference type="NCBI Taxonomy" id="414684"/>
    <lineage>
        <taxon>Bacteria</taxon>
        <taxon>Pseudomonadati</taxon>
        <taxon>Pseudomonadota</taxon>
        <taxon>Alphaproteobacteria</taxon>
        <taxon>Rhodospirillales</taxon>
        <taxon>Rhodospirillaceae</taxon>
        <taxon>Rhodospirillum</taxon>
    </lineage>
</organism>
<dbReference type="Gene3D" id="1.20.120.330">
    <property type="entry name" value="Nucleotidyltransferases domain 2"/>
    <property type="match status" value="1"/>
</dbReference>
<protein>
    <recommendedName>
        <fullName evidence="1">HEPN domain-containing protein</fullName>
    </recommendedName>
</protein>
<dbReference type="InterPro" id="IPR007842">
    <property type="entry name" value="HEPN_dom"/>
</dbReference>
<evidence type="ECO:0000313" key="2">
    <source>
        <dbReference type="EMBL" id="ACI99687.1"/>
    </source>
</evidence>
<dbReference type="Pfam" id="PF05168">
    <property type="entry name" value="HEPN"/>
    <property type="match status" value="1"/>
</dbReference>
<name>B6IPI5_RHOCS</name>
<dbReference type="KEGG" id="rce:RC1_2300"/>
<dbReference type="AlphaFoldDB" id="B6IPI5"/>
<dbReference type="STRING" id="414684.RC1_2300"/>
<accession>B6IPI5</accession>
<dbReference type="EMBL" id="CP000613">
    <property type="protein sequence ID" value="ACI99687.1"/>
    <property type="molecule type" value="Genomic_DNA"/>
</dbReference>
<keyword evidence="3" id="KW-1185">Reference proteome</keyword>
<evidence type="ECO:0000259" key="1">
    <source>
        <dbReference type="SMART" id="SM00748"/>
    </source>
</evidence>
<dbReference type="RefSeq" id="WP_012567472.1">
    <property type="nucleotide sequence ID" value="NC_011420.2"/>
</dbReference>